<dbReference type="AlphaFoldDB" id="A0A0A9YNB3"/>
<evidence type="ECO:0000256" key="1">
    <source>
        <dbReference type="SAM" id="MobiDB-lite"/>
    </source>
</evidence>
<proteinExistence type="predicted"/>
<protein>
    <submittedName>
        <fullName evidence="3">Uncharacterized protein</fullName>
    </submittedName>
</protein>
<evidence type="ECO:0000313" key="3">
    <source>
        <dbReference type="EMBL" id="JAG33684.1"/>
    </source>
</evidence>
<keyword evidence="2" id="KW-0732">Signal</keyword>
<name>A0A0A9YNB3_LYGHE</name>
<sequence>MLVRISVVVVAIVISVSGQPLDPNEGDARSVSQVFGIRKKVGDLVHNIWNNWNSILWCGSINCSNFPEVSSFPGADAETSKPDEETSGTTPSNPEPTSKSTTTTSATSSSVEPTKSP</sequence>
<reference evidence="4" key="3">
    <citation type="submission" date="2014-09" db="EMBL/GenBank/DDBJ databases">
        <authorList>
            <person name="Magalhaes I.L.F."/>
            <person name="Oliveira U."/>
            <person name="Santos F.R."/>
            <person name="Vidigal T.H.D.A."/>
            <person name="Brescovit A.D."/>
            <person name="Santos A.J."/>
        </authorList>
    </citation>
    <scope>NUCLEOTIDE SEQUENCE</scope>
</reference>
<evidence type="ECO:0000256" key="2">
    <source>
        <dbReference type="SAM" id="SignalP"/>
    </source>
</evidence>
<feature type="chain" id="PRO_5015034010" evidence="2">
    <location>
        <begin position="19"/>
        <end position="117"/>
    </location>
</feature>
<reference evidence="3" key="1">
    <citation type="journal article" date="2014" name="PLoS ONE">
        <title>Transcriptome-Based Identification of ABC Transporters in the Western Tarnished Plant Bug Lygus hesperus.</title>
        <authorList>
            <person name="Hull J.J."/>
            <person name="Chaney K."/>
            <person name="Geib S.M."/>
            <person name="Fabrick J.A."/>
            <person name="Brent C.S."/>
            <person name="Walsh D."/>
            <person name="Lavine L.C."/>
        </authorList>
    </citation>
    <scope>NUCLEOTIDE SEQUENCE</scope>
</reference>
<evidence type="ECO:0000313" key="4">
    <source>
        <dbReference type="EMBL" id="JAG64231.1"/>
    </source>
</evidence>
<feature type="compositionally biased region" description="Low complexity" evidence="1">
    <location>
        <begin position="89"/>
        <end position="117"/>
    </location>
</feature>
<organism evidence="3">
    <name type="scientific">Lygus hesperus</name>
    <name type="common">Western plant bug</name>
    <dbReference type="NCBI Taxonomy" id="30085"/>
    <lineage>
        <taxon>Eukaryota</taxon>
        <taxon>Metazoa</taxon>
        <taxon>Ecdysozoa</taxon>
        <taxon>Arthropoda</taxon>
        <taxon>Hexapoda</taxon>
        <taxon>Insecta</taxon>
        <taxon>Pterygota</taxon>
        <taxon>Neoptera</taxon>
        <taxon>Paraneoptera</taxon>
        <taxon>Hemiptera</taxon>
        <taxon>Heteroptera</taxon>
        <taxon>Panheteroptera</taxon>
        <taxon>Cimicomorpha</taxon>
        <taxon>Miridae</taxon>
        <taxon>Mirini</taxon>
        <taxon>Lygus</taxon>
    </lineage>
</organism>
<accession>A0A0A9YNB3</accession>
<gene>
    <name evidence="3" type="ORF">CM83_83966</name>
</gene>
<dbReference type="EMBL" id="GBHO01009920">
    <property type="protein sequence ID" value="JAG33684.1"/>
    <property type="molecule type" value="Transcribed_RNA"/>
</dbReference>
<reference evidence="3" key="2">
    <citation type="submission" date="2014-07" db="EMBL/GenBank/DDBJ databases">
        <authorList>
            <person name="Hull J."/>
        </authorList>
    </citation>
    <scope>NUCLEOTIDE SEQUENCE</scope>
</reference>
<feature type="signal peptide" evidence="2">
    <location>
        <begin position="1"/>
        <end position="18"/>
    </location>
</feature>
<feature type="region of interest" description="Disordered" evidence="1">
    <location>
        <begin position="69"/>
        <end position="117"/>
    </location>
</feature>
<dbReference type="EMBL" id="GBRD01001590">
    <property type="protein sequence ID" value="JAG64231.1"/>
    <property type="molecule type" value="Transcribed_RNA"/>
</dbReference>